<reference evidence="4" key="1">
    <citation type="submission" date="2016-06" db="EMBL/GenBank/DDBJ databases">
        <title>Parallel loss of symbiosis genes in relatives of nitrogen-fixing non-legume Parasponia.</title>
        <authorList>
            <person name="Van Velzen R."/>
            <person name="Holmer R."/>
            <person name="Bu F."/>
            <person name="Rutten L."/>
            <person name="Van Zeijl A."/>
            <person name="Liu W."/>
            <person name="Santuari L."/>
            <person name="Cao Q."/>
            <person name="Sharma T."/>
            <person name="Shen D."/>
            <person name="Roswanjaya Y."/>
            <person name="Wardhani T."/>
            <person name="Kalhor M.S."/>
            <person name="Jansen J."/>
            <person name="Van den Hoogen J."/>
            <person name="Gungor B."/>
            <person name="Hartog M."/>
            <person name="Hontelez J."/>
            <person name="Verver J."/>
            <person name="Yang W.-C."/>
            <person name="Schijlen E."/>
            <person name="Repin R."/>
            <person name="Schilthuizen M."/>
            <person name="Schranz E."/>
            <person name="Heidstra R."/>
            <person name="Miyata K."/>
            <person name="Fedorova E."/>
            <person name="Kohlen W."/>
            <person name="Bisseling T."/>
            <person name="Smit S."/>
            <person name="Geurts R."/>
        </authorList>
    </citation>
    <scope>NUCLEOTIDE SEQUENCE [LARGE SCALE GENOMIC DNA]</scope>
    <source>
        <strain evidence="4">cv. RG33-2</strain>
    </source>
</reference>
<evidence type="ECO:0000256" key="1">
    <source>
        <dbReference type="ARBA" id="ARBA00009995"/>
    </source>
</evidence>
<dbReference type="Proteomes" id="UP000237000">
    <property type="component" value="Unassembled WGS sequence"/>
</dbReference>
<dbReference type="Gene3D" id="3.40.50.2000">
    <property type="entry name" value="Glycogen Phosphorylase B"/>
    <property type="match status" value="1"/>
</dbReference>
<dbReference type="EMBL" id="JXTC01000331">
    <property type="protein sequence ID" value="PON64045.1"/>
    <property type="molecule type" value="Genomic_DNA"/>
</dbReference>
<feature type="non-terminal residue" evidence="3">
    <location>
        <position position="1"/>
    </location>
</feature>
<evidence type="ECO:0000313" key="3">
    <source>
        <dbReference type="EMBL" id="PON64045.1"/>
    </source>
</evidence>
<keyword evidence="4" id="KW-1185">Reference proteome</keyword>
<comment type="similarity">
    <text evidence="1">Belongs to the UDP-glycosyltransferase family.</text>
</comment>
<dbReference type="OrthoDB" id="10440891at2759"/>
<accession>A0A2P5CSM4</accession>
<proteinExistence type="inferred from homology"/>
<comment type="caution">
    <text evidence="3">The sequence shown here is derived from an EMBL/GenBank/DDBJ whole genome shotgun (WGS) entry which is preliminary data.</text>
</comment>
<dbReference type="SUPFAM" id="SSF53756">
    <property type="entry name" value="UDP-Glycosyltransferase/glycogen phosphorylase"/>
    <property type="match status" value="1"/>
</dbReference>
<dbReference type="STRING" id="63057.A0A2P5CSM4"/>
<dbReference type="GO" id="GO:0035251">
    <property type="term" value="F:UDP-glucosyltransferase activity"/>
    <property type="evidence" value="ECO:0007669"/>
    <property type="project" value="InterPro"/>
</dbReference>
<dbReference type="InParanoid" id="A0A2P5CSM4"/>
<evidence type="ECO:0000256" key="2">
    <source>
        <dbReference type="ARBA" id="ARBA00022676"/>
    </source>
</evidence>
<dbReference type="PANTHER" id="PTHR48048:SF30">
    <property type="entry name" value="GLYCOSYLTRANSFERASE"/>
    <property type="match status" value="1"/>
</dbReference>
<dbReference type="AlphaFoldDB" id="A0A2P5CSM4"/>
<dbReference type="InterPro" id="IPR050481">
    <property type="entry name" value="UDP-glycosyltransf_plant"/>
</dbReference>
<protein>
    <submittedName>
        <fullName evidence="3">UDP-glucuronosyl/UDP-glucosyltransferase</fullName>
    </submittedName>
</protein>
<sequence>VTKEGKGVVRPESLTWFQLTTESKHRVPLFQESGVVLGRAVKRNSIGSEKSSQRFLWVVRSLVSMATLGLPDPDLDSLLPNGFLERTKERGLAVKSWAP</sequence>
<keyword evidence="2" id="KW-0328">Glycosyltransferase</keyword>
<keyword evidence="3" id="KW-0808">Transferase</keyword>
<evidence type="ECO:0000313" key="4">
    <source>
        <dbReference type="Proteomes" id="UP000237000"/>
    </source>
</evidence>
<organism evidence="3 4">
    <name type="scientific">Trema orientale</name>
    <name type="common">Charcoal tree</name>
    <name type="synonym">Celtis orientalis</name>
    <dbReference type="NCBI Taxonomy" id="63057"/>
    <lineage>
        <taxon>Eukaryota</taxon>
        <taxon>Viridiplantae</taxon>
        <taxon>Streptophyta</taxon>
        <taxon>Embryophyta</taxon>
        <taxon>Tracheophyta</taxon>
        <taxon>Spermatophyta</taxon>
        <taxon>Magnoliopsida</taxon>
        <taxon>eudicotyledons</taxon>
        <taxon>Gunneridae</taxon>
        <taxon>Pentapetalae</taxon>
        <taxon>rosids</taxon>
        <taxon>fabids</taxon>
        <taxon>Rosales</taxon>
        <taxon>Cannabaceae</taxon>
        <taxon>Trema</taxon>
    </lineage>
</organism>
<dbReference type="PANTHER" id="PTHR48048">
    <property type="entry name" value="GLYCOSYLTRANSFERASE"/>
    <property type="match status" value="1"/>
</dbReference>
<gene>
    <name evidence="3" type="ORF">TorRG33x02_273960</name>
</gene>
<name>A0A2P5CSM4_TREOI</name>